<keyword evidence="3" id="KW-0132">Cell division</keyword>
<evidence type="ECO:0000256" key="2">
    <source>
        <dbReference type="ARBA" id="ARBA00022598"/>
    </source>
</evidence>
<keyword evidence="5" id="KW-0067">ATP-binding</keyword>
<dbReference type="GO" id="GO:0008360">
    <property type="term" value="P:regulation of cell shape"/>
    <property type="evidence" value="ECO:0007669"/>
    <property type="project" value="UniProtKB-KW"/>
</dbReference>
<organism evidence="13">
    <name type="scientific">marine metagenome</name>
    <dbReference type="NCBI Taxonomy" id="408172"/>
    <lineage>
        <taxon>unclassified sequences</taxon>
        <taxon>metagenomes</taxon>
        <taxon>ecological metagenomes</taxon>
    </lineage>
</organism>
<dbReference type="GO" id="GO:0071555">
    <property type="term" value="P:cell wall organization"/>
    <property type="evidence" value="ECO:0007669"/>
    <property type="project" value="UniProtKB-KW"/>
</dbReference>
<keyword evidence="4" id="KW-0547">Nucleotide-binding</keyword>
<dbReference type="GO" id="GO:0009252">
    <property type="term" value="P:peptidoglycan biosynthetic process"/>
    <property type="evidence" value="ECO:0007669"/>
    <property type="project" value="UniProtKB-KW"/>
</dbReference>
<dbReference type="InterPro" id="IPR013221">
    <property type="entry name" value="Mur_ligase_cen"/>
</dbReference>
<dbReference type="AlphaFoldDB" id="A0A381RZS4"/>
<keyword evidence="8" id="KW-0131">Cell cycle</keyword>
<evidence type="ECO:0000256" key="10">
    <source>
        <dbReference type="ARBA" id="ARBA00031461"/>
    </source>
</evidence>
<evidence type="ECO:0000259" key="12">
    <source>
        <dbReference type="Pfam" id="PF08245"/>
    </source>
</evidence>
<dbReference type="InterPro" id="IPR005863">
    <property type="entry name" value="UDP-N-AcMur_synth"/>
</dbReference>
<dbReference type="PANTHER" id="PTHR43024">
    <property type="entry name" value="UDP-N-ACETYLMURAMOYL-TRIPEPTIDE--D-ALANYL-D-ALANINE LIGASE"/>
    <property type="match status" value="1"/>
</dbReference>
<dbReference type="InterPro" id="IPR036615">
    <property type="entry name" value="Mur_ligase_C_dom_sf"/>
</dbReference>
<dbReference type="Gene3D" id="3.40.1390.10">
    <property type="entry name" value="MurE/MurF, N-terminal domain"/>
    <property type="match status" value="1"/>
</dbReference>
<dbReference type="InterPro" id="IPR035911">
    <property type="entry name" value="MurE/MurF_N"/>
</dbReference>
<dbReference type="InterPro" id="IPR004101">
    <property type="entry name" value="Mur_ligase_C"/>
</dbReference>
<name>A0A381RZS4_9ZZZZ</name>
<keyword evidence="9" id="KW-0961">Cell wall biogenesis/degradation</keyword>
<evidence type="ECO:0000256" key="5">
    <source>
        <dbReference type="ARBA" id="ARBA00022840"/>
    </source>
</evidence>
<proteinExistence type="predicted"/>
<evidence type="ECO:0000256" key="4">
    <source>
        <dbReference type="ARBA" id="ARBA00022741"/>
    </source>
</evidence>
<evidence type="ECO:0000259" key="11">
    <source>
        <dbReference type="Pfam" id="PF02875"/>
    </source>
</evidence>
<evidence type="ECO:0000256" key="8">
    <source>
        <dbReference type="ARBA" id="ARBA00023306"/>
    </source>
</evidence>
<dbReference type="InterPro" id="IPR051046">
    <property type="entry name" value="MurCDEF_CellWall_CoF430Synth"/>
</dbReference>
<dbReference type="PANTHER" id="PTHR43024:SF1">
    <property type="entry name" value="UDP-N-ACETYLMURAMOYL-TRIPEPTIDE--D-ALANYL-D-ALANINE LIGASE"/>
    <property type="match status" value="1"/>
</dbReference>
<dbReference type="GO" id="GO:0051301">
    <property type="term" value="P:cell division"/>
    <property type="evidence" value="ECO:0007669"/>
    <property type="project" value="UniProtKB-KW"/>
</dbReference>
<dbReference type="SUPFAM" id="SSF53623">
    <property type="entry name" value="MurD-like peptide ligases, catalytic domain"/>
    <property type="match status" value="1"/>
</dbReference>
<evidence type="ECO:0000256" key="3">
    <source>
        <dbReference type="ARBA" id="ARBA00022618"/>
    </source>
</evidence>
<gene>
    <name evidence="13" type="ORF">METZ01_LOCUS50210</name>
</gene>
<evidence type="ECO:0000256" key="9">
    <source>
        <dbReference type="ARBA" id="ARBA00023316"/>
    </source>
</evidence>
<keyword evidence="6" id="KW-0133">Cell shape</keyword>
<dbReference type="Pfam" id="PF08245">
    <property type="entry name" value="Mur_ligase_M"/>
    <property type="match status" value="1"/>
</dbReference>
<dbReference type="Pfam" id="PF02875">
    <property type="entry name" value="Mur_ligase_C"/>
    <property type="match status" value="1"/>
</dbReference>
<evidence type="ECO:0000256" key="7">
    <source>
        <dbReference type="ARBA" id="ARBA00022984"/>
    </source>
</evidence>
<dbReference type="GO" id="GO:0047480">
    <property type="term" value="F:UDP-N-acetylmuramoyl-tripeptide-D-alanyl-D-alanine ligase activity"/>
    <property type="evidence" value="ECO:0007669"/>
    <property type="project" value="InterPro"/>
</dbReference>
<reference evidence="13" key="1">
    <citation type="submission" date="2018-05" db="EMBL/GenBank/DDBJ databases">
        <authorList>
            <person name="Lanie J.A."/>
            <person name="Ng W.-L."/>
            <person name="Kazmierczak K.M."/>
            <person name="Andrzejewski T.M."/>
            <person name="Davidsen T.M."/>
            <person name="Wayne K.J."/>
            <person name="Tettelin H."/>
            <person name="Glass J.I."/>
            <person name="Rusch D."/>
            <person name="Podicherti R."/>
            <person name="Tsui H.-C.T."/>
            <person name="Winkler M.E."/>
        </authorList>
    </citation>
    <scope>NUCLEOTIDE SEQUENCE</scope>
</reference>
<dbReference type="NCBIfam" id="TIGR01143">
    <property type="entry name" value="murF"/>
    <property type="match status" value="1"/>
</dbReference>
<dbReference type="Gene3D" id="3.90.190.20">
    <property type="entry name" value="Mur ligase, C-terminal domain"/>
    <property type="match status" value="1"/>
</dbReference>
<dbReference type="GO" id="GO:0005524">
    <property type="term" value="F:ATP binding"/>
    <property type="evidence" value="ECO:0007669"/>
    <property type="project" value="UniProtKB-KW"/>
</dbReference>
<protein>
    <recommendedName>
        <fullName evidence="10">UDP-MurNAc-pentapeptide synthetase</fullName>
    </recommendedName>
</protein>
<dbReference type="InterPro" id="IPR036565">
    <property type="entry name" value="Mur-like_cat_sf"/>
</dbReference>
<feature type="domain" description="Mur ligase C-terminal" evidence="11">
    <location>
        <begin position="302"/>
        <end position="417"/>
    </location>
</feature>
<keyword evidence="2" id="KW-0436">Ligase</keyword>
<keyword evidence="1" id="KW-0963">Cytoplasm</keyword>
<evidence type="ECO:0000313" key="13">
    <source>
        <dbReference type="EMBL" id="SUZ97356.1"/>
    </source>
</evidence>
<dbReference type="Gene3D" id="3.40.1190.10">
    <property type="entry name" value="Mur-like, catalytic domain"/>
    <property type="match status" value="1"/>
</dbReference>
<dbReference type="SUPFAM" id="SSF53244">
    <property type="entry name" value="MurD-like peptide ligases, peptide-binding domain"/>
    <property type="match status" value="1"/>
</dbReference>
<dbReference type="SUPFAM" id="SSF63418">
    <property type="entry name" value="MurE/MurF N-terminal domain"/>
    <property type="match status" value="1"/>
</dbReference>
<evidence type="ECO:0000256" key="6">
    <source>
        <dbReference type="ARBA" id="ARBA00022960"/>
    </source>
</evidence>
<dbReference type="EMBL" id="UINC01002501">
    <property type="protein sequence ID" value="SUZ97356.1"/>
    <property type="molecule type" value="Genomic_DNA"/>
</dbReference>
<accession>A0A381RZS4</accession>
<feature type="domain" description="Mur ligase central" evidence="12">
    <location>
        <begin position="74"/>
        <end position="264"/>
    </location>
</feature>
<sequence length="434" mass="49917">MSGDVFIALQGRNIHGNKYINDALDNGAEYVITDKNAGSFINENNIFLINDVLLFLLRIANKKRNNFRGKVIGITGSVGKTSVKENLKFLLSFESKVSASIKSYNNYLGVLISLINMDNFSDFAIFEIGTNNFHEIGKLTSIIMPQQVIVTNIFPTHLESLKSTRNIAIEKSDIFNLKYNSEIELLILPNSNSDELFLYDQAKKMKISKILTVGKKTNSNYHIQEINKTNKKNIIIKVNKNKESYKIDFDTDYYHQIHNAIICLSIFEHNNLPLKTFYKKVKSIPKIEGRGLMNEVAIDNKKIFFIDESYNASPVTMKICIDYFYELELQNTQKKYIILGEMNELGKLSKMYHQDVIKQILHYKFENVILCGNLFKSLLKRMKTETDQINCLLDENEIMQFLKKNIHNNDIILIKGSNSTKVNKLANMLNANKE</sequence>
<evidence type="ECO:0000256" key="1">
    <source>
        <dbReference type="ARBA" id="ARBA00022490"/>
    </source>
</evidence>
<keyword evidence="7" id="KW-0573">Peptidoglycan synthesis</keyword>